<accession>A0A9D4PLW0</accession>
<evidence type="ECO:0000256" key="1">
    <source>
        <dbReference type="SAM" id="MobiDB-lite"/>
    </source>
</evidence>
<feature type="compositionally biased region" description="Polar residues" evidence="1">
    <location>
        <begin position="82"/>
        <end position="95"/>
    </location>
</feature>
<comment type="caution">
    <text evidence="2">The sequence shown here is derived from an EMBL/GenBank/DDBJ whole genome shotgun (WGS) entry which is preliminary data.</text>
</comment>
<dbReference type="EMBL" id="JABSTV010001252">
    <property type="protein sequence ID" value="KAH7946864.1"/>
    <property type="molecule type" value="Genomic_DNA"/>
</dbReference>
<organism evidence="2 3">
    <name type="scientific">Rhipicephalus sanguineus</name>
    <name type="common">Brown dog tick</name>
    <name type="synonym">Ixodes sanguineus</name>
    <dbReference type="NCBI Taxonomy" id="34632"/>
    <lineage>
        <taxon>Eukaryota</taxon>
        <taxon>Metazoa</taxon>
        <taxon>Ecdysozoa</taxon>
        <taxon>Arthropoda</taxon>
        <taxon>Chelicerata</taxon>
        <taxon>Arachnida</taxon>
        <taxon>Acari</taxon>
        <taxon>Parasitiformes</taxon>
        <taxon>Ixodida</taxon>
        <taxon>Ixodoidea</taxon>
        <taxon>Ixodidae</taxon>
        <taxon>Rhipicephalinae</taxon>
        <taxon>Rhipicephalus</taxon>
        <taxon>Rhipicephalus</taxon>
    </lineage>
</organism>
<dbReference type="Proteomes" id="UP000821837">
    <property type="component" value="Chromosome 6"/>
</dbReference>
<protein>
    <submittedName>
        <fullName evidence="2">Uncharacterized protein</fullName>
    </submittedName>
</protein>
<proteinExistence type="predicted"/>
<gene>
    <name evidence="2" type="ORF">HPB52_005216</name>
</gene>
<reference evidence="2" key="2">
    <citation type="submission" date="2021-09" db="EMBL/GenBank/DDBJ databases">
        <authorList>
            <person name="Jia N."/>
            <person name="Wang J."/>
            <person name="Shi W."/>
            <person name="Du L."/>
            <person name="Sun Y."/>
            <person name="Zhan W."/>
            <person name="Jiang J."/>
            <person name="Wang Q."/>
            <person name="Zhang B."/>
            <person name="Ji P."/>
            <person name="Sakyi L.B."/>
            <person name="Cui X."/>
            <person name="Yuan T."/>
            <person name="Jiang B."/>
            <person name="Yang W."/>
            <person name="Lam T.T.-Y."/>
            <person name="Chang Q."/>
            <person name="Ding S."/>
            <person name="Wang X."/>
            <person name="Zhu J."/>
            <person name="Ruan X."/>
            <person name="Zhao L."/>
            <person name="Wei J."/>
            <person name="Que T."/>
            <person name="Du C."/>
            <person name="Cheng J."/>
            <person name="Dai P."/>
            <person name="Han X."/>
            <person name="Huang E."/>
            <person name="Gao Y."/>
            <person name="Liu J."/>
            <person name="Shao H."/>
            <person name="Ye R."/>
            <person name="Li L."/>
            <person name="Wei W."/>
            <person name="Wang X."/>
            <person name="Wang C."/>
            <person name="Huo Q."/>
            <person name="Li W."/>
            <person name="Guo W."/>
            <person name="Chen H."/>
            <person name="Chen S."/>
            <person name="Zhou L."/>
            <person name="Zhou L."/>
            <person name="Ni X."/>
            <person name="Tian J."/>
            <person name="Zhou Y."/>
            <person name="Sheng Y."/>
            <person name="Liu T."/>
            <person name="Pan Y."/>
            <person name="Xia L."/>
            <person name="Li J."/>
            <person name="Zhao F."/>
            <person name="Cao W."/>
        </authorList>
    </citation>
    <scope>NUCLEOTIDE SEQUENCE</scope>
    <source>
        <strain evidence="2">Rsan-2018</strain>
        <tissue evidence="2">Larvae</tissue>
    </source>
</reference>
<sequence length="126" mass="12681">MEQTDGTSSRDQNLPEQRAGEPTPAPVDKRLDSSAVPAEAADNVAKGASCEDAGASAPAQKQDQEDKGASRNVGSDMESDGGSRNASGVSATSGTGPAIKRPLEEPAITGDMDVTSIVKGPPAKAC</sequence>
<feature type="compositionally biased region" description="Polar residues" evidence="1">
    <location>
        <begin position="1"/>
        <end position="15"/>
    </location>
</feature>
<dbReference type="AlphaFoldDB" id="A0A9D4PLW0"/>
<evidence type="ECO:0000313" key="3">
    <source>
        <dbReference type="Proteomes" id="UP000821837"/>
    </source>
</evidence>
<feature type="region of interest" description="Disordered" evidence="1">
    <location>
        <begin position="1"/>
        <end position="126"/>
    </location>
</feature>
<reference evidence="2" key="1">
    <citation type="journal article" date="2020" name="Cell">
        <title>Large-Scale Comparative Analyses of Tick Genomes Elucidate Their Genetic Diversity and Vector Capacities.</title>
        <authorList>
            <consortium name="Tick Genome and Microbiome Consortium (TIGMIC)"/>
            <person name="Jia N."/>
            <person name="Wang J."/>
            <person name="Shi W."/>
            <person name="Du L."/>
            <person name="Sun Y."/>
            <person name="Zhan W."/>
            <person name="Jiang J.F."/>
            <person name="Wang Q."/>
            <person name="Zhang B."/>
            <person name="Ji P."/>
            <person name="Bell-Sakyi L."/>
            <person name="Cui X.M."/>
            <person name="Yuan T.T."/>
            <person name="Jiang B.G."/>
            <person name="Yang W.F."/>
            <person name="Lam T.T."/>
            <person name="Chang Q.C."/>
            <person name="Ding S.J."/>
            <person name="Wang X.J."/>
            <person name="Zhu J.G."/>
            <person name="Ruan X.D."/>
            <person name="Zhao L."/>
            <person name="Wei J.T."/>
            <person name="Ye R.Z."/>
            <person name="Que T.C."/>
            <person name="Du C.H."/>
            <person name="Zhou Y.H."/>
            <person name="Cheng J.X."/>
            <person name="Dai P.F."/>
            <person name="Guo W.B."/>
            <person name="Han X.H."/>
            <person name="Huang E.J."/>
            <person name="Li L.F."/>
            <person name="Wei W."/>
            <person name="Gao Y.C."/>
            <person name="Liu J.Z."/>
            <person name="Shao H.Z."/>
            <person name="Wang X."/>
            <person name="Wang C.C."/>
            <person name="Yang T.C."/>
            <person name="Huo Q.B."/>
            <person name="Li W."/>
            <person name="Chen H.Y."/>
            <person name="Chen S.E."/>
            <person name="Zhou L.G."/>
            <person name="Ni X.B."/>
            <person name="Tian J.H."/>
            <person name="Sheng Y."/>
            <person name="Liu T."/>
            <person name="Pan Y.S."/>
            <person name="Xia L.Y."/>
            <person name="Li J."/>
            <person name="Zhao F."/>
            <person name="Cao W.C."/>
        </authorList>
    </citation>
    <scope>NUCLEOTIDE SEQUENCE</scope>
    <source>
        <strain evidence="2">Rsan-2018</strain>
    </source>
</reference>
<keyword evidence="3" id="KW-1185">Reference proteome</keyword>
<evidence type="ECO:0000313" key="2">
    <source>
        <dbReference type="EMBL" id="KAH7946864.1"/>
    </source>
</evidence>
<name>A0A9D4PLW0_RHISA</name>